<dbReference type="PANTHER" id="PTHR40031:SF1">
    <property type="entry name" value="MEMBRANE-BOUND METAL-DEPENDENT HYDROLASE"/>
    <property type="match status" value="1"/>
</dbReference>
<protein>
    <recommendedName>
        <fullName evidence="3">Membrane-bound metal-dependent hydrolase</fullName>
    </recommendedName>
</protein>
<feature type="transmembrane region" description="Helical" evidence="1">
    <location>
        <begin position="56"/>
        <end position="75"/>
    </location>
</feature>
<gene>
    <name evidence="2" type="ORF">KL86DPRO_50289</name>
</gene>
<accession>A0A212KDP7</accession>
<dbReference type="Pfam" id="PF04307">
    <property type="entry name" value="YdjM"/>
    <property type="match status" value="1"/>
</dbReference>
<reference evidence="2" key="1">
    <citation type="submission" date="2016-04" db="EMBL/GenBank/DDBJ databases">
        <authorList>
            <person name="Evans L.H."/>
            <person name="Alamgir A."/>
            <person name="Owens N."/>
            <person name="Weber N.D."/>
            <person name="Virtaneva K."/>
            <person name="Barbian K."/>
            <person name="Babar A."/>
            <person name="Rosenke K."/>
        </authorList>
    </citation>
    <scope>NUCLEOTIDE SEQUENCE</scope>
    <source>
        <strain evidence="2">86</strain>
    </source>
</reference>
<evidence type="ECO:0008006" key="3">
    <source>
        <dbReference type="Google" id="ProtNLM"/>
    </source>
</evidence>
<feature type="transmembrane region" description="Helical" evidence="1">
    <location>
        <begin position="172"/>
        <end position="192"/>
    </location>
</feature>
<evidence type="ECO:0000313" key="2">
    <source>
        <dbReference type="EMBL" id="SBW09829.1"/>
    </source>
</evidence>
<dbReference type="InterPro" id="IPR007404">
    <property type="entry name" value="YdjM-like"/>
</dbReference>
<keyword evidence="1" id="KW-0812">Transmembrane</keyword>
<feature type="transmembrane region" description="Helical" evidence="1">
    <location>
        <begin position="96"/>
        <end position="119"/>
    </location>
</feature>
<name>A0A212KDP7_9DELT</name>
<dbReference type="PANTHER" id="PTHR40031">
    <property type="entry name" value="HYPOTHETICAL MEMBRANE SPANNING PROTEIN"/>
    <property type="match status" value="1"/>
</dbReference>
<dbReference type="EMBL" id="FLUQ01000005">
    <property type="protein sequence ID" value="SBW09829.1"/>
    <property type="molecule type" value="Genomic_DNA"/>
</dbReference>
<dbReference type="AlphaFoldDB" id="A0A212KDP7"/>
<sequence length="356" mass="39017">MDTVTHLVAGALTPLAFRNAPKTRMLTLFGIICGEFPDIDVIAGKSPEAILAFHRGATHALLAQPLFALILALVFHRLIKKGDDSGAWTFAKTWSVALLALLIHLFLDCMTTFGTQIFLPFSDLRVALPAMYIIDFSLTLPLIAILGAILVKGGLSPKRPAPEAARTRLARGGLVWLIAYPVLALCLNYGIASNLKTAYAFSGNTQGITSVELSPEPFAPLNWKVVPIAPDKYYMGRFFLPSRDRDISFTAYERPDAVFGKAQEDIPLFRLFGRFATYTFATVAREGDDTVYTFADVRYEATMPGLMAAVGRSDGIFLMQIKMRDGTFAAYRFLYRGRDAATTKWETAPGIPANAG</sequence>
<feature type="transmembrane region" description="Helical" evidence="1">
    <location>
        <begin position="131"/>
        <end position="151"/>
    </location>
</feature>
<dbReference type="InterPro" id="IPR053170">
    <property type="entry name" value="Transcription_regulator"/>
</dbReference>
<keyword evidence="1" id="KW-0472">Membrane</keyword>
<evidence type="ECO:0000256" key="1">
    <source>
        <dbReference type="SAM" id="Phobius"/>
    </source>
</evidence>
<proteinExistence type="predicted"/>
<keyword evidence="1" id="KW-1133">Transmembrane helix</keyword>
<organism evidence="2">
    <name type="scientific">uncultured delta proteobacterium</name>
    <dbReference type="NCBI Taxonomy" id="34034"/>
    <lineage>
        <taxon>Bacteria</taxon>
        <taxon>Deltaproteobacteria</taxon>
        <taxon>environmental samples</taxon>
    </lineage>
</organism>